<dbReference type="SUPFAM" id="SSF81321">
    <property type="entry name" value="Family A G protein-coupled receptor-like"/>
    <property type="match status" value="1"/>
</dbReference>
<gene>
    <name evidence="12" type="ORF">BaRGS_00034594</name>
</gene>
<evidence type="ECO:0000256" key="10">
    <source>
        <dbReference type="SAM" id="Phobius"/>
    </source>
</evidence>
<keyword evidence="4 10" id="KW-1133">Transmembrane helix</keyword>
<dbReference type="Gene3D" id="1.20.1070.10">
    <property type="entry name" value="Rhodopsin 7-helix transmembrane proteins"/>
    <property type="match status" value="1"/>
</dbReference>
<dbReference type="EMBL" id="JACVVK020000446">
    <property type="protein sequence ID" value="KAK7474134.1"/>
    <property type="molecule type" value="Genomic_DNA"/>
</dbReference>
<feature type="domain" description="G-protein coupled receptors family 1 profile" evidence="11">
    <location>
        <begin position="56"/>
        <end position="292"/>
    </location>
</feature>
<dbReference type="InterPro" id="IPR000276">
    <property type="entry name" value="GPCR_Rhodpsn"/>
</dbReference>
<keyword evidence="6 10" id="KW-0472">Membrane</keyword>
<dbReference type="Proteomes" id="UP001519460">
    <property type="component" value="Unassembled WGS sequence"/>
</dbReference>
<evidence type="ECO:0000256" key="8">
    <source>
        <dbReference type="ARBA" id="ARBA00023180"/>
    </source>
</evidence>
<protein>
    <recommendedName>
        <fullName evidence="11">G-protein coupled receptors family 1 profile domain-containing protein</fullName>
    </recommendedName>
</protein>
<keyword evidence="7" id="KW-0675">Receptor</keyword>
<feature type="transmembrane region" description="Helical" evidence="10">
    <location>
        <begin position="267"/>
        <end position="294"/>
    </location>
</feature>
<feature type="transmembrane region" description="Helical" evidence="10">
    <location>
        <begin position="47"/>
        <end position="64"/>
    </location>
</feature>
<evidence type="ECO:0000256" key="1">
    <source>
        <dbReference type="ARBA" id="ARBA00004651"/>
    </source>
</evidence>
<feature type="transmembrane region" description="Helical" evidence="10">
    <location>
        <begin position="233"/>
        <end position="255"/>
    </location>
</feature>
<keyword evidence="3 10" id="KW-0812">Transmembrane</keyword>
<feature type="transmembrane region" description="Helical" evidence="10">
    <location>
        <begin position="181"/>
        <end position="207"/>
    </location>
</feature>
<name>A0ABD0JH32_9CAEN</name>
<dbReference type="PRINTS" id="PR00237">
    <property type="entry name" value="GPCRRHODOPSN"/>
</dbReference>
<evidence type="ECO:0000256" key="4">
    <source>
        <dbReference type="ARBA" id="ARBA00022989"/>
    </source>
</evidence>
<evidence type="ECO:0000256" key="3">
    <source>
        <dbReference type="ARBA" id="ARBA00022692"/>
    </source>
</evidence>
<dbReference type="InterPro" id="IPR017452">
    <property type="entry name" value="GPCR_Rhodpsn_7TM"/>
</dbReference>
<dbReference type="GO" id="GO:0004930">
    <property type="term" value="F:G protein-coupled receptor activity"/>
    <property type="evidence" value="ECO:0007669"/>
    <property type="project" value="UniProtKB-KW"/>
</dbReference>
<evidence type="ECO:0000256" key="7">
    <source>
        <dbReference type="ARBA" id="ARBA00023170"/>
    </source>
</evidence>
<dbReference type="PROSITE" id="PS50262">
    <property type="entry name" value="G_PROTEIN_RECEP_F1_2"/>
    <property type="match status" value="1"/>
</dbReference>
<evidence type="ECO:0000256" key="2">
    <source>
        <dbReference type="ARBA" id="ARBA00022475"/>
    </source>
</evidence>
<keyword evidence="8" id="KW-0325">Glycoprotein</keyword>
<keyword evidence="13" id="KW-1185">Reference proteome</keyword>
<evidence type="ECO:0000313" key="13">
    <source>
        <dbReference type="Proteomes" id="UP001519460"/>
    </source>
</evidence>
<evidence type="ECO:0000256" key="6">
    <source>
        <dbReference type="ARBA" id="ARBA00023136"/>
    </source>
</evidence>
<reference evidence="12 13" key="1">
    <citation type="journal article" date="2023" name="Sci. Data">
        <title>Genome assembly of the Korean intertidal mud-creeper Batillaria attramentaria.</title>
        <authorList>
            <person name="Patra A.K."/>
            <person name="Ho P.T."/>
            <person name="Jun S."/>
            <person name="Lee S.J."/>
            <person name="Kim Y."/>
            <person name="Won Y.J."/>
        </authorList>
    </citation>
    <scope>NUCLEOTIDE SEQUENCE [LARGE SCALE GENOMIC DNA]</scope>
    <source>
        <strain evidence="12">Wonlab-2016</strain>
    </source>
</reference>
<dbReference type="PANTHER" id="PTHR24246:SF27">
    <property type="entry name" value="ADENOSINE RECEPTOR, ISOFORM A"/>
    <property type="match status" value="1"/>
</dbReference>
<accession>A0ABD0JH32</accession>
<comment type="subcellular location">
    <subcellularLocation>
        <location evidence="1">Cell membrane</location>
        <topology evidence="1">Multi-pass membrane protein</topology>
    </subcellularLocation>
</comment>
<comment type="caution">
    <text evidence="12">The sequence shown here is derived from an EMBL/GenBank/DDBJ whole genome shotgun (WGS) entry which is preliminary data.</text>
</comment>
<dbReference type="GO" id="GO:0005886">
    <property type="term" value="C:plasma membrane"/>
    <property type="evidence" value="ECO:0007669"/>
    <property type="project" value="UniProtKB-SubCell"/>
</dbReference>
<evidence type="ECO:0000313" key="12">
    <source>
        <dbReference type="EMBL" id="KAK7474134.1"/>
    </source>
</evidence>
<feature type="transmembrane region" description="Helical" evidence="10">
    <location>
        <begin position="145"/>
        <end position="169"/>
    </location>
</feature>
<sequence>MEKVPVGNVSVMSDLASMNKSERDVTFGHSSSNDTLILQTCEKAGELPVTSLGIIGNVLVLWVWQADSSFIPATFFIKYLATCDLLFSASTFVKIFDFMPVVVVSSFTTFFIKMSVHVTLALAVSRCVAVYRPLRVTLILSRRRVIVVSVVIACWCFLLQGLQLCSRYVILFGDDYDKRSILAICFLFLSYCLPLLPMVGCNVALLCKVYRRDVTSHMSHDQARASRQQTRRLTLGVVCITTTSVLAYPVIFSVITPIRWKQPAYLVTFNIIASCVSNLLIGINSSINVIYYVIFASEFRRLLVLRFTRLWGCCKRRYAGY</sequence>
<dbReference type="PANTHER" id="PTHR24246">
    <property type="entry name" value="OLFACTORY RECEPTOR AND ADENOSINE RECEPTOR"/>
    <property type="match status" value="1"/>
</dbReference>
<evidence type="ECO:0000256" key="5">
    <source>
        <dbReference type="ARBA" id="ARBA00023040"/>
    </source>
</evidence>
<feature type="transmembrane region" description="Helical" evidence="10">
    <location>
        <begin position="102"/>
        <end position="124"/>
    </location>
</feature>
<keyword evidence="2" id="KW-1003">Cell membrane</keyword>
<keyword evidence="5" id="KW-0297">G-protein coupled receptor</keyword>
<keyword evidence="9" id="KW-0807">Transducer</keyword>
<evidence type="ECO:0000259" key="11">
    <source>
        <dbReference type="PROSITE" id="PS50262"/>
    </source>
</evidence>
<evidence type="ECO:0000256" key="9">
    <source>
        <dbReference type="ARBA" id="ARBA00023224"/>
    </source>
</evidence>
<proteinExistence type="predicted"/>
<organism evidence="12 13">
    <name type="scientific">Batillaria attramentaria</name>
    <dbReference type="NCBI Taxonomy" id="370345"/>
    <lineage>
        <taxon>Eukaryota</taxon>
        <taxon>Metazoa</taxon>
        <taxon>Spiralia</taxon>
        <taxon>Lophotrochozoa</taxon>
        <taxon>Mollusca</taxon>
        <taxon>Gastropoda</taxon>
        <taxon>Caenogastropoda</taxon>
        <taxon>Sorbeoconcha</taxon>
        <taxon>Cerithioidea</taxon>
        <taxon>Batillariidae</taxon>
        <taxon>Batillaria</taxon>
    </lineage>
</organism>
<dbReference type="AlphaFoldDB" id="A0ABD0JH32"/>